<evidence type="ECO:0000313" key="3">
    <source>
        <dbReference type="Proteomes" id="UP001066276"/>
    </source>
</evidence>
<organism evidence="2 3">
    <name type="scientific">Pleurodeles waltl</name>
    <name type="common">Iberian ribbed newt</name>
    <dbReference type="NCBI Taxonomy" id="8319"/>
    <lineage>
        <taxon>Eukaryota</taxon>
        <taxon>Metazoa</taxon>
        <taxon>Chordata</taxon>
        <taxon>Craniata</taxon>
        <taxon>Vertebrata</taxon>
        <taxon>Euteleostomi</taxon>
        <taxon>Amphibia</taxon>
        <taxon>Batrachia</taxon>
        <taxon>Caudata</taxon>
        <taxon>Salamandroidea</taxon>
        <taxon>Salamandridae</taxon>
        <taxon>Pleurodelinae</taxon>
        <taxon>Pleurodeles</taxon>
    </lineage>
</organism>
<reference evidence="2" key="1">
    <citation type="journal article" date="2022" name="bioRxiv">
        <title>Sequencing and chromosome-scale assembly of the giantPleurodeles waltlgenome.</title>
        <authorList>
            <person name="Brown T."/>
            <person name="Elewa A."/>
            <person name="Iarovenko S."/>
            <person name="Subramanian E."/>
            <person name="Araus A.J."/>
            <person name="Petzold A."/>
            <person name="Susuki M."/>
            <person name="Suzuki K.-i.T."/>
            <person name="Hayashi T."/>
            <person name="Toyoda A."/>
            <person name="Oliveira C."/>
            <person name="Osipova E."/>
            <person name="Leigh N.D."/>
            <person name="Simon A."/>
            <person name="Yun M.H."/>
        </authorList>
    </citation>
    <scope>NUCLEOTIDE SEQUENCE</scope>
    <source>
        <strain evidence="2">20211129_DDA</strain>
        <tissue evidence="2">Liver</tissue>
    </source>
</reference>
<gene>
    <name evidence="2" type="ORF">NDU88_003615</name>
</gene>
<dbReference type="Proteomes" id="UP001066276">
    <property type="component" value="Chromosome 10"/>
</dbReference>
<keyword evidence="3" id="KW-1185">Reference proteome</keyword>
<proteinExistence type="predicted"/>
<dbReference type="AlphaFoldDB" id="A0AAV7M3W8"/>
<feature type="compositionally biased region" description="Polar residues" evidence="1">
    <location>
        <begin position="153"/>
        <end position="169"/>
    </location>
</feature>
<evidence type="ECO:0000256" key="1">
    <source>
        <dbReference type="SAM" id="MobiDB-lite"/>
    </source>
</evidence>
<evidence type="ECO:0000313" key="2">
    <source>
        <dbReference type="EMBL" id="KAJ1098505.1"/>
    </source>
</evidence>
<dbReference type="EMBL" id="JANPWB010000014">
    <property type="protein sequence ID" value="KAJ1098505.1"/>
    <property type="molecule type" value="Genomic_DNA"/>
</dbReference>
<accession>A0AAV7M3W8</accession>
<feature type="region of interest" description="Disordered" evidence="1">
    <location>
        <begin position="125"/>
        <end position="169"/>
    </location>
</feature>
<name>A0AAV7M3W8_PLEWA</name>
<protein>
    <submittedName>
        <fullName evidence="2">Uncharacterized protein</fullName>
    </submittedName>
</protein>
<comment type="caution">
    <text evidence="2">The sequence shown here is derived from an EMBL/GenBank/DDBJ whole genome shotgun (WGS) entry which is preliminary data.</text>
</comment>
<sequence>MLFPHHSHTVEQRQSFSLKVKRCLRPLGVEYSLLFLSHVKIISSGTTTYFTESKEFWDWTDQYRGGHPRQRSESPPDPSLHRLWRKAKARLNNVPGPPTTTYPDLEQIIEDRNKALKAAANLGSMAASTDEDTDPHIFTSEDDFTASDDTRQDSQSPPLVTPQTVENLV</sequence>